<name>A0ACA9P1K3_9GLOM</name>
<dbReference type="EMBL" id="CAJVPM010033973">
    <property type="protein sequence ID" value="CAG8686527.1"/>
    <property type="molecule type" value="Genomic_DNA"/>
</dbReference>
<comment type="caution">
    <text evidence="1">The sequence shown here is derived from an EMBL/GenBank/DDBJ whole genome shotgun (WGS) entry which is preliminary data.</text>
</comment>
<feature type="non-terminal residue" evidence="1">
    <location>
        <position position="1"/>
    </location>
</feature>
<gene>
    <name evidence="1" type="ORF">SCALOS_LOCUS9937</name>
</gene>
<proteinExistence type="predicted"/>
<reference evidence="1" key="1">
    <citation type="submission" date="2021-06" db="EMBL/GenBank/DDBJ databases">
        <authorList>
            <person name="Kallberg Y."/>
            <person name="Tangrot J."/>
            <person name="Rosling A."/>
        </authorList>
    </citation>
    <scope>NUCLEOTIDE SEQUENCE</scope>
    <source>
        <strain evidence="1">AU212A</strain>
    </source>
</reference>
<sequence length="48" mass="5665">HLDIPIKIATKIKLFSDKNFKALLYKWSDTNLNRSLQLIFSLQATIRF</sequence>
<keyword evidence="2" id="KW-1185">Reference proteome</keyword>
<organism evidence="1 2">
    <name type="scientific">Scutellospora calospora</name>
    <dbReference type="NCBI Taxonomy" id="85575"/>
    <lineage>
        <taxon>Eukaryota</taxon>
        <taxon>Fungi</taxon>
        <taxon>Fungi incertae sedis</taxon>
        <taxon>Mucoromycota</taxon>
        <taxon>Glomeromycotina</taxon>
        <taxon>Glomeromycetes</taxon>
        <taxon>Diversisporales</taxon>
        <taxon>Gigasporaceae</taxon>
        <taxon>Scutellospora</taxon>
    </lineage>
</organism>
<dbReference type="Proteomes" id="UP000789860">
    <property type="component" value="Unassembled WGS sequence"/>
</dbReference>
<protein>
    <submittedName>
        <fullName evidence="1">1090_t:CDS:1</fullName>
    </submittedName>
</protein>
<evidence type="ECO:0000313" key="2">
    <source>
        <dbReference type="Proteomes" id="UP000789860"/>
    </source>
</evidence>
<evidence type="ECO:0000313" key="1">
    <source>
        <dbReference type="EMBL" id="CAG8686527.1"/>
    </source>
</evidence>
<accession>A0ACA9P1K3</accession>